<evidence type="ECO:0000259" key="2">
    <source>
        <dbReference type="PROSITE" id="PS50222"/>
    </source>
</evidence>
<dbReference type="Gene3D" id="1.10.238.10">
    <property type="entry name" value="EF-hand"/>
    <property type="match status" value="1"/>
</dbReference>
<dbReference type="PROSITE" id="PS50222">
    <property type="entry name" value="EF_HAND_2"/>
    <property type="match status" value="1"/>
</dbReference>
<feature type="compositionally biased region" description="Polar residues" evidence="1">
    <location>
        <begin position="397"/>
        <end position="418"/>
    </location>
</feature>
<dbReference type="PANTHER" id="PTHR47225">
    <property type="entry name" value="EF-HAND CALCIUM-BINDING DOMAIN-CONTAINING PROTEIN 12"/>
    <property type="match status" value="1"/>
</dbReference>
<feature type="region of interest" description="Disordered" evidence="1">
    <location>
        <begin position="289"/>
        <end position="447"/>
    </location>
</feature>
<accession>A0AAE1B8G6</accession>
<protein>
    <recommendedName>
        <fullName evidence="2">EF-hand domain-containing protein</fullName>
    </recommendedName>
</protein>
<proteinExistence type="predicted"/>
<name>A0AAE1B8G6_9GAST</name>
<comment type="caution">
    <text evidence="3">The sequence shown here is derived from an EMBL/GenBank/DDBJ whole genome shotgun (WGS) entry which is preliminary data.</text>
</comment>
<reference evidence="3" key="1">
    <citation type="journal article" date="2023" name="G3 (Bethesda)">
        <title>A reference genome for the long-term kleptoplast-retaining sea slug Elysia crispata morphotype clarki.</title>
        <authorList>
            <person name="Eastman K.E."/>
            <person name="Pendleton A.L."/>
            <person name="Shaikh M.A."/>
            <person name="Suttiyut T."/>
            <person name="Ogas R."/>
            <person name="Tomko P."/>
            <person name="Gavelis G."/>
            <person name="Widhalm J.R."/>
            <person name="Wisecaver J.H."/>
        </authorList>
    </citation>
    <scope>NUCLEOTIDE SEQUENCE</scope>
    <source>
        <strain evidence="3">ECLA1</strain>
    </source>
</reference>
<dbReference type="Proteomes" id="UP001283361">
    <property type="component" value="Unassembled WGS sequence"/>
</dbReference>
<organism evidence="3 4">
    <name type="scientific">Elysia crispata</name>
    <name type="common">lettuce slug</name>
    <dbReference type="NCBI Taxonomy" id="231223"/>
    <lineage>
        <taxon>Eukaryota</taxon>
        <taxon>Metazoa</taxon>
        <taxon>Spiralia</taxon>
        <taxon>Lophotrochozoa</taxon>
        <taxon>Mollusca</taxon>
        <taxon>Gastropoda</taxon>
        <taxon>Heterobranchia</taxon>
        <taxon>Euthyneura</taxon>
        <taxon>Panpulmonata</taxon>
        <taxon>Sacoglossa</taxon>
        <taxon>Placobranchoidea</taxon>
        <taxon>Plakobranchidae</taxon>
        <taxon>Elysia</taxon>
    </lineage>
</organism>
<feature type="compositionally biased region" description="Low complexity" evidence="1">
    <location>
        <begin position="695"/>
        <end position="710"/>
    </location>
</feature>
<evidence type="ECO:0000313" key="4">
    <source>
        <dbReference type="Proteomes" id="UP001283361"/>
    </source>
</evidence>
<gene>
    <name evidence="3" type="ORF">RRG08_008586</name>
</gene>
<feature type="compositionally biased region" description="Basic and acidic residues" evidence="1">
    <location>
        <begin position="375"/>
        <end position="396"/>
    </location>
</feature>
<evidence type="ECO:0000313" key="3">
    <source>
        <dbReference type="EMBL" id="KAK3800831.1"/>
    </source>
</evidence>
<feature type="compositionally biased region" description="Gly residues" evidence="1">
    <location>
        <begin position="742"/>
        <end position="751"/>
    </location>
</feature>
<keyword evidence="4" id="KW-1185">Reference proteome</keyword>
<dbReference type="SUPFAM" id="SSF47473">
    <property type="entry name" value="EF-hand"/>
    <property type="match status" value="1"/>
</dbReference>
<dbReference type="EMBL" id="JAWDGP010000410">
    <property type="protein sequence ID" value="KAK3800831.1"/>
    <property type="molecule type" value="Genomic_DNA"/>
</dbReference>
<feature type="compositionally biased region" description="Basic residues" evidence="1">
    <location>
        <begin position="682"/>
        <end position="694"/>
    </location>
</feature>
<feature type="region of interest" description="Disordered" evidence="1">
    <location>
        <begin position="473"/>
        <end position="547"/>
    </location>
</feature>
<dbReference type="InterPro" id="IPR002048">
    <property type="entry name" value="EF_hand_dom"/>
</dbReference>
<sequence>MGLRGRRDILDANISYDMQRLFDPYNFDHIPEEERLKIFKQRDLPHIKHYKAAVKIFGGPPCRKRVIVAPPMETPLKHRLGLYHNVFVPPAAPVLNGSLKPLGQAVKEPTAEEKARAAEDEKVAKYKSWIGERKKLRNDLDHIGLNEEFLARKPDKTELEKRVQANFKAVRLWQPEPPTPPEVSLPPKPLPEVPTMVVPPPDGLQLLDKFLTLNRMRLMDLFLLADKDKSWSISREELLNAVTSAKIPLTESEVDDIIITLDVDLDDELVYKELNAGLNNWRKQQRELKKQSVGEVSSLDNITNSKGRQSKSIGERAQSQEATMIHGHSKDNVNKSMRTTSNSRVESTSKGAVKISETETDDSSRVTTKTSRQSQPEKSDSEGHDMQKESRSKTRETSSQQIKSFQSPMLPESQTATQTSEVSRGVVSREVTTSEAASRGMISRDQITSDLVNSETIPIESQQSKSVYEDMLFTSEETPKVETCETRDPDTGEEETVVASEISQDTKMHTPPRPGSTKSMSGRQSRQSRTSTPNSLEPPEPDIRPERLMGQSAEAMVDLRKHDRVVLSRSNMRNGLTKQQRVAFDELPGVIKIGYKPIDDHCSESTMGGEAGVMVDQFRREKLREYFLVKNLFEETGVPFTQKALDRVLLYPADKPTNPMRKKLTLPLGPLTDEWSPFNQPKPKKRSKKKRRGMGRISRASMMSGAASRLGGNGGGSDCDANKNGRGSRAFASENVGNSRSIGGGGAGAASGGKKSVGFMPQDDDRSGSGSSKRSYITVEDIYPFAAQVTPKVYKENLSSGRALITRKVDNWMTFEEYTKYTENLPHRFQHLGRYSNPDAAWPGQLLDKLRLCMDYDLQQLDGHGRPLVNRDSCAYEGFGTGLYNGRGHAVFRSTAHQNKRAYPGYNNDLLTWPVGENGVRYGTIDEHRVVR</sequence>
<dbReference type="InterPro" id="IPR011992">
    <property type="entry name" value="EF-hand-dom_pair"/>
</dbReference>
<feature type="region of interest" description="Disordered" evidence="1">
    <location>
        <begin position="654"/>
        <end position="773"/>
    </location>
</feature>
<dbReference type="GO" id="GO:0005509">
    <property type="term" value="F:calcium ion binding"/>
    <property type="evidence" value="ECO:0007669"/>
    <property type="project" value="InterPro"/>
</dbReference>
<feature type="compositionally biased region" description="Polar residues" evidence="1">
    <location>
        <begin position="334"/>
        <end position="350"/>
    </location>
</feature>
<dbReference type="PANTHER" id="PTHR47225:SF1">
    <property type="entry name" value="EF-HAND CALCIUM-BINDING DOMAIN-CONTAINING PROTEIN 12"/>
    <property type="match status" value="1"/>
</dbReference>
<dbReference type="InterPro" id="IPR042847">
    <property type="entry name" value="EFC12"/>
</dbReference>
<feature type="compositionally biased region" description="Basic and acidic residues" evidence="1">
    <location>
        <begin position="477"/>
        <end position="490"/>
    </location>
</feature>
<feature type="compositionally biased region" description="Polar residues" evidence="1">
    <location>
        <begin position="365"/>
        <end position="374"/>
    </location>
</feature>
<evidence type="ECO:0000256" key="1">
    <source>
        <dbReference type="SAM" id="MobiDB-lite"/>
    </source>
</evidence>
<feature type="domain" description="EF-hand" evidence="2">
    <location>
        <begin position="213"/>
        <end position="248"/>
    </location>
</feature>
<feature type="compositionally biased region" description="Polar residues" evidence="1">
    <location>
        <begin position="294"/>
        <end position="322"/>
    </location>
</feature>
<dbReference type="CDD" id="cd00051">
    <property type="entry name" value="EFh"/>
    <property type="match status" value="1"/>
</dbReference>
<feature type="compositionally biased region" description="Low complexity" evidence="1">
    <location>
        <begin position="523"/>
        <end position="532"/>
    </location>
</feature>
<feature type="compositionally biased region" description="Low complexity" evidence="1">
    <location>
        <begin position="419"/>
        <end position="434"/>
    </location>
</feature>
<dbReference type="AlphaFoldDB" id="A0AAE1B8G6"/>